<feature type="compositionally biased region" description="Polar residues" evidence="1">
    <location>
        <begin position="154"/>
        <end position="164"/>
    </location>
</feature>
<dbReference type="EMBL" id="BDGG01000025">
    <property type="protein sequence ID" value="GAV09666.1"/>
    <property type="molecule type" value="Genomic_DNA"/>
</dbReference>
<organism evidence="2 3">
    <name type="scientific">Ramazzottius varieornatus</name>
    <name type="common">Water bear</name>
    <name type="synonym">Tardigrade</name>
    <dbReference type="NCBI Taxonomy" id="947166"/>
    <lineage>
        <taxon>Eukaryota</taxon>
        <taxon>Metazoa</taxon>
        <taxon>Ecdysozoa</taxon>
        <taxon>Tardigrada</taxon>
        <taxon>Eutardigrada</taxon>
        <taxon>Parachela</taxon>
        <taxon>Hypsibioidea</taxon>
        <taxon>Ramazzottiidae</taxon>
        <taxon>Ramazzottius</taxon>
    </lineage>
</organism>
<dbReference type="AlphaFoldDB" id="A0A1D1W8K5"/>
<evidence type="ECO:0000256" key="1">
    <source>
        <dbReference type="SAM" id="MobiDB-lite"/>
    </source>
</evidence>
<dbReference type="STRING" id="947166.A0A1D1W8K5"/>
<dbReference type="Proteomes" id="UP000186922">
    <property type="component" value="Unassembled WGS sequence"/>
</dbReference>
<gene>
    <name evidence="2" type="primary">RvY_19168-1</name>
    <name evidence="2" type="synonym">RvY_19168.1</name>
    <name evidence="2" type="ORF">RvY_19168</name>
</gene>
<feature type="compositionally biased region" description="Basic residues" evidence="1">
    <location>
        <begin position="109"/>
        <end position="144"/>
    </location>
</feature>
<sequence length="164" mass="17831">MADLTKVKDLTAILAGRLVWIGGHLQSSRAEGKHTRYTVQALVPVGDQVSKQTVHFAAGIADFTASAIHQTGKALIKGLTGLTRQTGTGRKRSARRLKKVKAVEVTIKKHKRKSVAKKKPRALPKKKKRSSEKKTTRAAKKKTAKGVPLAKLIQHSSRSNPFAA</sequence>
<proteinExistence type="predicted"/>
<accession>A0A1D1W8K5</accession>
<name>A0A1D1W8K5_RAMVA</name>
<reference evidence="2 3" key="1">
    <citation type="journal article" date="2016" name="Nat. Commun.">
        <title>Extremotolerant tardigrade genome and improved radiotolerance of human cultured cells by tardigrade-unique protein.</title>
        <authorList>
            <person name="Hashimoto T."/>
            <person name="Horikawa D.D."/>
            <person name="Saito Y."/>
            <person name="Kuwahara H."/>
            <person name="Kozuka-Hata H."/>
            <person name="Shin-I T."/>
            <person name="Minakuchi Y."/>
            <person name="Ohishi K."/>
            <person name="Motoyama A."/>
            <person name="Aizu T."/>
            <person name="Enomoto A."/>
            <person name="Kondo K."/>
            <person name="Tanaka S."/>
            <person name="Hara Y."/>
            <person name="Koshikawa S."/>
            <person name="Sagara H."/>
            <person name="Miura T."/>
            <person name="Yokobori S."/>
            <person name="Miyagawa K."/>
            <person name="Suzuki Y."/>
            <person name="Kubo T."/>
            <person name="Oyama M."/>
            <person name="Kohara Y."/>
            <person name="Fujiyama A."/>
            <person name="Arakawa K."/>
            <person name="Katayama T."/>
            <person name="Toyoda A."/>
            <person name="Kunieda T."/>
        </authorList>
    </citation>
    <scope>NUCLEOTIDE SEQUENCE [LARGE SCALE GENOMIC DNA]</scope>
    <source>
        <strain evidence="2 3">YOKOZUNA-1</strain>
    </source>
</reference>
<evidence type="ECO:0000313" key="3">
    <source>
        <dbReference type="Proteomes" id="UP000186922"/>
    </source>
</evidence>
<feature type="region of interest" description="Disordered" evidence="1">
    <location>
        <begin position="109"/>
        <end position="164"/>
    </location>
</feature>
<evidence type="ECO:0000313" key="2">
    <source>
        <dbReference type="EMBL" id="GAV09666.1"/>
    </source>
</evidence>
<comment type="caution">
    <text evidence="2">The sequence shown here is derived from an EMBL/GenBank/DDBJ whole genome shotgun (WGS) entry which is preliminary data.</text>
</comment>
<protein>
    <submittedName>
        <fullName evidence="2">Uncharacterized protein</fullName>
    </submittedName>
</protein>
<keyword evidence="3" id="KW-1185">Reference proteome</keyword>